<dbReference type="Proteomes" id="UP000033121">
    <property type="component" value="Unassembled WGS sequence"/>
</dbReference>
<sequence length="363" mass="39546">MKHSIILLIALSAFTACSDGNASKPENDQPKDNVNMNKTTTVADYATDPNIESQTKEFLKALNGGGGKPLETLPPADARKVLEGAQTSVKVEDGDVEIGERTIQQDGLSVKLYTIRPTGQAGVLPVFLFFHGGGWVLGDFPTHKRLVRDLVLHSGATCVFVEYSRSPEVRYPVALNECYAATKWVAEHAAELKVDGKRMAVAGNSAGGNLAAAVALMAKDRKGPALKFQLLLWPVTDADFETVSYNEYATDRFLTKNMMIWFWDSYINKEQRREIYAAPLQATTEQLAGLPPALVQTAENDVLRDEGEAYARKMNAAGVGVALVRMQGMIHDYGLLNPLAPLTGVQSALRYAASELKFVLSQP</sequence>
<dbReference type="PROSITE" id="PS01173">
    <property type="entry name" value="LIPASE_GDXG_HIS"/>
    <property type="match status" value="1"/>
</dbReference>
<dbReference type="SUPFAM" id="SSF53474">
    <property type="entry name" value="alpha/beta-Hydrolases"/>
    <property type="match status" value="1"/>
</dbReference>
<evidence type="ECO:0000256" key="2">
    <source>
        <dbReference type="ARBA" id="ARBA00022801"/>
    </source>
</evidence>
<dbReference type="InterPro" id="IPR029058">
    <property type="entry name" value="AB_hydrolase_fold"/>
</dbReference>
<dbReference type="InterPro" id="IPR013094">
    <property type="entry name" value="AB_hydrolase_3"/>
</dbReference>
<feature type="domain" description="Alpha/beta hydrolase fold-3" evidence="4">
    <location>
        <begin position="128"/>
        <end position="333"/>
    </location>
</feature>
<dbReference type="PANTHER" id="PTHR48081">
    <property type="entry name" value="AB HYDROLASE SUPERFAMILY PROTEIN C4A8.06C"/>
    <property type="match status" value="1"/>
</dbReference>
<dbReference type="RefSeq" id="WP_245624025.1">
    <property type="nucleotide sequence ID" value="NZ_BBWV01000003.1"/>
</dbReference>
<evidence type="ECO:0000256" key="3">
    <source>
        <dbReference type="SAM" id="SignalP"/>
    </source>
</evidence>
<gene>
    <name evidence="5" type="ORF">FPE01S_03_07380</name>
</gene>
<dbReference type="Gene3D" id="3.40.50.1820">
    <property type="entry name" value="alpha/beta hydrolase"/>
    <property type="match status" value="1"/>
</dbReference>
<evidence type="ECO:0000259" key="4">
    <source>
        <dbReference type="Pfam" id="PF07859"/>
    </source>
</evidence>
<protein>
    <submittedName>
        <fullName evidence="5">Putative esterase</fullName>
    </submittedName>
</protein>
<dbReference type="STRING" id="1220578.FPE01S_03_07380"/>
<feature type="signal peptide" evidence="3">
    <location>
        <begin position="1"/>
        <end position="18"/>
    </location>
</feature>
<dbReference type="PANTHER" id="PTHR48081:SF8">
    <property type="entry name" value="ALPHA_BETA HYDROLASE FOLD-3 DOMAIN-CONTAINING PROTEIN-RELATED"/>
    <property type="match status" value="1"/>
</dbReference>
<dbReference type="EMBL" id="BBWV01000003">
    <property type="protein sequence ID" value="GAO44699.1"/>
    <property type="molecule type" value="Genomic_DNA"/>
</dbReference>
<reference evidence="5 6" key="1">
    <citation type="submission" date="2015-04" db="EMBL/GenBank/DDBJ databases">
        <title>Whole genome shotgun sequence of Flavihumibacter petaseus NBRC 106054.</title>
        <authorList>
            <person name="Miyazawa S."/>
            <person name="Hosoyama A."/>
            <person name="Hashimoto M."/>
            <person name="Noguchi M."/>
            <person name="Tsuchikane K."/>
            <person name="Ohji S."/>
            <person name="Yamazoe A."/>
            <person name="Ichikawa N."/>
            <person name="Kimura A."/>
            <person name="Fujita N."/>
        </authorList>
    </citation>
    <scope>NUCLEOTIDE SEQUENCE [LARGE SCALE GENOMIC DNA]</scope>
    <source>
        <strain evidence="5 6">NBRC 106054</strain>
    </source>
</reference>
<dbReference type="Pfam" id="PF07859">
    <property type="entry name" value="Abhydrolase_3"/>
    <property type="match status" value="1"/>
</dbReference>
<accession>A0A0E9N4E6</accession>
<dbReference type="AlphaFoldDB" id="A0A0E9N4E6"/>
<dbReference type="PROSITE" id="PS51257">
    <property type="entry name" value="PROKAR_LIPOPROTEIN"/>
    <property type="match status" value="1"/>
</dbReference>
<feature type="chain" id="PRO_5002430232" evidence="3">
    <location>
        <begin position="19"/>
        <end position="363"/>
    </location>
</feature>
<dbReference type="InterPro" id="IPR050300">
    <property type="entry name" value="GDXG_lipolytic_enzyme"/>
</dbReference>
<dbReference type="ESTHER" id="9bact-a0a0e9n4e6">
    <property type="family name" value="Hormone-sensitive_lipase_like"/>
</dbReference>
<name>A0A0E9N4E6_9BACT</name>
<proteinExistence type="inferred from homology"/>
<evidence type="ECO:0000313" key="6">
    <source>
        <dbReference type="Proteomes" id="UP000033121"/>
    </source>
</evidence>
<dbReference type="InterPro" id="IPR002168">
    <property type="entry name" value="Lipase_GDXG_HIS_AS"/>
</dbReference>
<evidence type="ECO:0000313" key="5">
    <source>
        <dbReference type="EMBL" id="GAO44699.1"/>
    </source>
</evidence>
<organism evidence="5 6">
    <name type="scientific">Flavihumibacter petaseus NBRC 106054</name>
    <dbReference type="NCBI Taxonomy" id="1220578"/>
    <lineage>
        <taxon>Bacteria</taxon>
        <taxon>Pseudomonadati</taxon>
        <taxon>Bacteroidota</taxon>
        <taxon>Chitinophagia</taxon>
        <taxon>Chitinophagales</taxon>
        <taxon>Chitinophagaceae</taxon>
        <taxon>Flavihumibacter</taxon>
    </lineage>
</organism>
<keyword evidence="6" id="KW-1185">Reference proteome</keyword>
<keyword evidence="3" id="KW-0732">Signal</keyword>
<comment type="caution">
    <text evidence="5">The sequence shown here is derived from an EMBL/GenBank/DDBJ whole genome shotgun (WGS) entry which is preliminary data.</text>
</comment>
<comment type="similarity">
    <text evidence="1">Belongs to the 'GDXG' lipolytic enzyme family.</text>
</comment>
<keyword evidence="2" id="KW-0378">Hydrolase</keyword>
<evidence type="ECO:0000256" key="1">
    <source>
        <dbReference type="ARBA" id="ARBA00010515"/>
    </source>
</evidence>
<dbReference type="GO" id="GO:0016787">
    <property type="term" value="F:hydrolase activity"/>
    <property type="evidence" value="ECO:0007669"/>
    <property type="project" value="UniProtKB-KW"/>
</dbReference>